<comment type="cofactor">
    <cofactor evidence="1 7 9">
        <name>pyridoxal 5'-phosphate</name>
        <dbReference type="ChEBI" id="CHEBI:597326"/>
    </cofactor>
</comment>
<sequence>MKGKRLLMIPGPIEFTDEVLDEMSKPTLSHTDPQFIEEFGQALEKMRAVWLAPHGQPFAIAGSGTLAMELAAANITGPGDNVLIVHTGYFSDRMADIFRLHGANVDIVPGAVGDLPKVEAVRVQLKAKKYKTLSITHVDTSTGVRADVRNLAAAAHETDTLVVVDGVCAVAGEELRMEEWGVDIAFTASQKAVGVPPGLALFVASTKAIAAFKARKTPVRAYYCDWQYWLPVMQAYEARKSAYFGTPAVNLVRALNVSLGQILAEGMDARFKRHSRNARAFRAGLSAIGLKYVPVREDIYANTLTAAYYPEGIDASILPRIAEEGVMLAGGLYPSIKTKYFRIGHMGMSDASEILATLGAIERGLAKAGYAFGVGAAVAAAQAEYKKS</sequence>
<evidence type="ECO:0000256" key="9">
    <source>
        <dbReference type="RuleBase" id="RU004504"/>
    </source>
</evidence>
<dbReference type="FunFam" id="3.40.640.10:FF:000027">
    <property type="entry name" value="Serine--pyruvate aminotransferase, mitochondrial"/>
    <property type="match status" value="1"/>
</dbReference>
<keyword evidence="5 7" id="KW-0663">Pyridoxal phosphate</keyword>
<keyword evidence="4 11" id="KW-0808">Transferase</keyword>
<dbReference type="GO" id="GO:0004760">
    <property type="term" value="F:L-serine-pyruvate transaminase activity"/>
    <property type="evidence" value="ECO:0007669"/>
    <property type="project" value="TreeGrafter"/>
</dbReference>
<dbReference type="GO" id="GO:0019265">
    <property type="term" value="P:glycine biosynthetic process, by transamination of glyoxylate"/>
    <property type="evidence" value="ECO:0007669"/>
    <property type="project" value="TreeGrafter"/>
</dbReference>
<organism evidence="11">
    <name type="scientific">uncultured spirochete</name>
    <dbReference type="NCBI Taxonomy" id="156406"/>
    <lineage>
        <taxon>Bacteria</taxon>
        <taxon>Pseudomonadati</taxon>
        <taxon>Spirochaetota</taxon>
        <taxon>Spirochaetia</taxon>
        <taxon>Spirochaetales</taxon>
        <taxon>environmental samples</taxon>
    </lineage>
</organism>
<dbReference type="InterPro" id="IPR015421">
    <property type="entry name" value="PyrdxlP-dep_Trfase_major"/>
</dbReference>
<dbReference type="Gene3D" id="3.40.640.10">
    <property type="entry name" value="Type I PLP-dependent aspartate aminotransferase-like (Major domain)"/>
    <property type="match status" value="1"/>
</dbReference>
<dbReference type="AlphaFoldDB" id="A0A3P3XRI6"/>
<keyword evidence="3 11" id="KW-0032">Aminotransferase</keyword>
<evidence type="ECO:0000256" key="7">
    <source>
        <dbReference type="PIRSR" id="PIRSR000524-50"/>
    </source>
</evidence>
<evidence type="ECO:0000259" key="10">
    <source>
        <dbReference type="Pfam" id="PF00266"/>
    </source>
</evidence>
<dbReference type="GO" id="GO:0008453">
    <property type="term" value="F:alanine-glyoxylate transaminase activity"/>
    <property type="evidence" value="ECO:0007669"/>
    <property type="project" value="TreeGrafter"/>
</dbReference>
<evidence type="ECO:0000256" key="2">
    <source>
        <dbReference type="ARBA" id="ARBA00009236"/>
    </source>
</evidence>
<evidence type="ECO:0000256" key="4">
    <source>
        <dbReference type="ARBA" id="ARBA00022679"/>
    </source>
</evidence>
<feature type="modified residue" description="N6-(pyridoxal phosphate)lysine" evidence="7">
    <location>
        <position position="191"/>
    </location>
</feature>
<name>A0A3P3XRI6_9SPIR</name>
<dbReference type="Pfam" id="PF00266">
    <property type="entry name" value="Aminotran_5"/>
    <property type="match status" value="1"/>
</dbReference>
<gene>
    <name evidence="11" type="ORF">SPIRO4BDMA_50382</name>
</gene>
<dbReference type="PANTHER" id="PTHR21152">
    <property type="entry name" value="AMINOTRANSFERASE CLASS V"/>
    <property type="match status" value="1"/>
</dbReference>
<proteinExistence type="inferred from homology"/>
<dbReference type="SUPFAM" id="SSF53383">
    <property type="entry name" value="PLP-dependent transferases"/>
    <property type="match status" value="1"/>
</dbReference>
<evidence type="ECO:0000256" key="6">
    <source>
        <dbReference type="PIRSR" id="PIRSR000524-1"/>
    </source>
</evidence>
<evidence type="ECO:0000313" key="11">
    <source>
        <dbReference type="EMBL" id="SLM18867.1"/>
    </source>
</evidence>
<dbReference type="InterPro" id="IPR024169">
    <property type="entry name" value="SP_NH2Trfase/AEP_transaminase"/>
</dbReference>
<reference evidence="11" key="1">
    <citation type="submission" date="2017-02" db="EMBL/GenBank/DDBJ databases">
        <authorList>
            <person name="Regsiter A."/>
            <person name="William W."/>
        </authorList>
    </citation>
    <scope>NUCLEOTIDE SEQUENCE</scope>
    <source>
        <strain evidence="11">BdmA 4</strain>
    </source>
</reference>
<protein>
    <submittedName>
        <fullName evidence="11">Class V aminotransferase</fullName>
    </submittedName>
</protein>
<comment type="similarity">
    <text evidence="2 8">Belongs to the class-V pyridoxal-phosphate-dependent aminotransferase family.</text>
</comment>
<evidence type="ECO:0000256" key="5">
    <source>
        <dbReference type="ARBA" id="ARBA00022898"/>
    </source>
</evidence>
<dbReference type="InterPro" id="IPR000192">
    <property type="entry name" value="Aminotrans_V_dom"/>
</dbReference>
<feature type="binding site" evidence="6">
    <location>
        <position position="342"/>
    </location>
    <ligand>
        <name>substrate</name>
    </ligand>
</feature>
<evidence type="ECO:0000256" key="3">
    <source>
        <dbReference type="ARBA" id="ARBA00022576"/>
    </source>
</evidence>
<dbReference type="PANTHER" id="PTHR21152:SF24">
    <property type="entry name" value="ALANINE--GLYOXYLATE AMINOTRANSFERASE 1"/>
    <property type="match status" value="1"/>
</dbReference>
<feature type="domain" description="Aminotransferase class V" evidence="10">
    <location>
        <begin position="29"/>
        <end position="306"/>
    </location>
</feature>
<dbReference type="InterPro" id="IPR015422">
    <property type="entry name" value="PyrdxlP-dep_Trfase_small"/>
</dbReference>
<dbReference type="InterPro" id="IPR020578">
    <property type="entry name" value="Aminotrans_V_PyrdxlP_BS"/>
</dbReference>
<dbReference type="Gene3D" id="3.90.1150.10">
    <property type="entry name" value="Aspartate Aminotransferase, domain 1"/>
    <property type="match status" value="1"/>
</dbReference>
<evidence type="ECO:0000256" key="1">
    <source>
        <dbReference type="ARBA" id="ARBA00001933"/>
    </source>
</evidence>
<dbReference type="PROSITE" id="PS00595">
    <property type="entry name" value="AA_TRANSFER_CLASS_5"/>
    <property type="match status" value="1"/>
</dbReference>
<evidence type="ECO:0000256" key="8">
    <source>
        <dbReference type="RuleBase" id="RU004075"/>
    </source>
</evidence>
<dbReference type="PIRSF" id="PIRSF000524">
    <property type="entry name" value="SPT"/>
    <property type="match status" value="1"/>
</dbReference>
<dbReference type="EMBL" id="FWDO01000005">
    <property type="protein sequence ID" value="SLM18867.1"/>
    <property type="molecule type" value="Genomic_DNA"/>
</dbReference>
<accession>A0A3P3XRI6</accession>
<dbReference type="InterPro" id="IPR015424">
    <property type="entry name" value="PyrdxlP-dep_Trfase"/>
</dbReference>